<dbReference type="Proteomes" id="UP000000673">
    <property type="component" value="Unassembled WGS sequence"/>
</dbReference>
<keyword evidence="2" id="KW-1133">Transmembrane helix</keyword>
<accession>W5JQL3</accession>
<evidence type="ECO:0000313" key="6">
    <source>
        <dbReference type="Proteomes" id="UP000000673"/>
    </source>
</evidence>
<reference evidence="4 6" key="1">
    <citation type="journal article" date="2010" name="BMC Genomics">
        <title>Combination of measures distinguishes pre-miRNAs from other stem-loops in the genome of the newly sequenced Anopheles darlingi.</title>
        <authorList>
            <person name="Mendes N.D."/>
            <person name="Freitas A.T."/>
            <person name="Vasconcelos A.T."/>
            <person name="Sagot M.F."/>
        </authorList>
    </citation>
    <scope>NUCLEOTIDE SEQUENCE</scope>
</reference>
<dbReference type="AlphaFoldDB" id="W5JQL3"/>
<evidence type="ECO:0000313" key="4">
    <source>
        <dbReference type="EMBL" id="ETN66391.1"/>
    </source>
</evidence>
<gene>
    <name evidence="4" type="ORF">AND_001823</name>
</gene>
<evidence type="ECO:0000313" key="5">
    <source>
        <dbReference type="EnsemblMetazoa" id="ADAC001823-PA"/>
    </source>
</evidence>
<reference evidence="4" key="3">
    <citation type="journal article" date="2013" name="Nucleic Acids Res.">
        <title>The genome of Anopheles darlingi, the main neotropical malaria vector.</title>
        <authorList>
            <person name="Marinotti O."/>
            <person name="Cerqueira G.C."/>
            <person name="de Almeida L.G."/>
            <person name="Ferro M.I."/>
            <person name="Loreto E.L."/>
            <person name="Zaha A."/>
            <person name="Teixeira S.M."/>
            <person name="Wespiser A.R."/>
            <person name="Almeida E Silva A."/>
            <person name="Schlindwein A.D."/>
            <person name="Pacheco A.C."/>
            <person name="Silva A.L."/>
            <person name="Graveley B.R."/>
            <person name="Walenz B.P."/>
            <person name="Lima Bde A."/>
            <person name="Ribeiro C.A."/>
            <person name="Nunes-Silva C.G."/>
            <person name="de Carvalho C.R."/>
            <person name="Soares C.M."/>
            <person name="de Menezes C.B."/>
            <person name="Matiolli C."/>
            <person name="Caffrey D."/>
            <person name="Araujo D.A."/>
            <person name="de Oliveira D.M."/>
            <person name="Golenbock D."/>
            <person name="Grisard E.C."/>
            <person name="Fantinatti-Garboggini F."/>
            <person name="de Carvalho F.M."/>
            <person name="Barcellos F.G."/>
            <person name="Prosdocimi F."/>
            <person name="May G."/>
            <person name="Azevedo Junior G.M."/>
            <person name="Guimaraes G.M."/>
            <person name="Goldman G.H."/>
            <person name="Padilha I.Q."/>
            <person name="Batista Jda S."/>
            <person name="Ferro J.A."/>
            <person name="Ribeiro J.M."/>
            <person name="Fietto J.L."/>
            <person name="Dabbas K.M."/>
            <person name="Cerdeira L."/>
            <person name="Agnez-Lima L.F."/>
            <person name="Brocchi M."/>
            <person name="de Carvalho M.O."/>
            <person name="Teixeira Mde M."/>
            <person name="Diniz Maia Mde M."/>
            <person name="Goldman M.H."/>
            <person name="Cruz Schneider M.P."/>
            <person name="Felipe M.S."/>
            <person name="Hungria M."/>
            <person name="Nicolas M.F."/>
            <person name="Pereira M."/>
            <person name="Montes M.A."/>
            <person name="Cantao M.E."/>
            <person name="Vincentz M."/>
            <person name="Rafael M.S."/>
            <person name="Silverman N."/>
            <person name="Stoco P.H."/>
            <person name="Souza R.C."/>
            <person name="Vicentini R."/>
            <person name="Gazzinelli R.T."/>
            <person name="Neves Rde O."/>
            <person name="Silva R."/>
            <person name="Astolfi-Filho S."/>
            <person name="Maciel T.E."/>
            <person name="Urmenyi T.P."/>
            <person name="Tadei W.P."/>
            <person name="Camargo E.P."/>
            <person name="de Vasconcelos A.T."/>
        </authorList>
    </citation>
    <scope>NUCLEOTIDE SEQUENCE</scope>
</reference>
<keyword evidence="3" id="KW-0732">Signal</keyword>
<feature type="chain" id="PRO_5010155765" description="Secreted protein" evidence="3">
    <location>
        <begin position="23"/>
        <end position="225"/>
    </location>
</feature>
<proteinExistence type="predicted"/>
<evidence type="ECO:0008006" key="7">
    <source>
        <dbReference type="Google" id="ProtNLM"/>
    </source>
</evidence>
<sequence>MAEWTLLCYLTIALFAIGQIQGESGPRPSVRGVTGIVAEVPLTDGSPEDIAGTTEAELSSVDHTTQSPATTTHDRVLFADTPVMDAITIIWYLATFIALISFFLVMACADRNRCRSRKPVDPEMTPPPTPAPSYRLFAPPSYDSLEFDKDTDSIFIIPYDSRSVSDDDPQGRAEGLASNLEYIIERPSPSSDPPSVPVTSDITPNGSGGHDLVEVTSVPVHPTLR</sequence>
<dbReference type="EMBL" id="ADMH02000459">
    <property type="protein sequence ID" value="ETN66391.1"/>
    <property type="molecule type" value="Genomic_DNA"/>
</dbReference>
<evidence type="ECO:0000256" key="1">
    <source>
        <dbReference type="SAM" id="MobiDB-lite"/>
    </source>
</evidence>
<dbReference type="eggNOG" id="ENOG502SG8Z">
    <property type="taxonomic scope" value="Eukaryota"/>
</dbReference>
<dbReference type="EnsemblMetazoa" id="ADAC001823-RA">
    <property type="protein sequence ID" value="ADAC001823-PA"/>
    <property type="gene ID" value="ADAC001823"/>
</dbReference>
<dbReference type="VEuPathDB" id="VectorBase:ADAR2_010413"/>
<keyword evidence="6" id="KW-1185">Reference proteome</keyword>
<reference evidence="5" key="4">
    <citation type="submission" date="2015-06" db="UniProtKB">
        <authorList>
            <consortium name="EnsemblMetazoa"/>
        </authorList>
    </citation>
    <scope>IDENTIFICATION</scope>
</reference>
<dbReference type="HOGENOM" id="CLU_098053_0_0_1"/>
<keyword evidence="2" id="KW-0812">Transmembrane</keyword>
<feature type="region of interest" description="Disordered" evidence="1">
    <location>
        <begin position="184"/>
        <end position="225"/>
    </location>
</feature>
<organism evidence="4">
    <name type="scientific">Anopheles darlingi</name>
    <name type="common">Mosquito</name>
    <dbReference type="NCBI Taxonomy" id="43151"/>
    <lineage>
        <taxon>Eukaryota</taxon>
        <taxon>Metazoa</taxon>
        <taxon>Ecdysozoa</taxon>
        <taxon>Arthropoda</taxon>
        <taxon>Hexapoda</taxon>
        <taxon>Insecta</taxon>
        <taxon>Pterygota</taxon>
        <taxon>Neoptera</taxon>
        <taxon>Endopterygota</taxon>
        <taxon>Diptera</taxon>
        <taxon>Nematocera</taxon>
        <taxon>Culicoidea</taxon>
        <taxon>Culicidae</taxon>
        <taxon>Anophelinae</taxon>
        <taxon>Anopheles</taxon>
    </lineage>
</organism>
<name>W5JQL3_ANODA</name>
<keyword evidence="2" id="KW-0472">Membrane</keyword>
<evidence type="ECO:0000256" key="2">
    <source>
        <dbReference type="SAM" id="Phobius"/>
    </source>
</evidence>
<reference evidence="4" key="2">
    <citation type="submission" date="2010-05" db="EMBL/GenBank/DDBJ databases">
        <authorList>
            <person name="Almeida L.G."/>
            <person name="Nicolas M.F."/>
            <person name="Souza R.C."/>
            <person name="Vasconcelos A.T.R."/>
        </authorList>
    </citation>
    <scope>NUCLEOTIDE SEQUENCE</scope>
</reference>
<feature type="region of interest" description="Disordered" evidence="1">
    <location>
        <begin position="116"/>
        <end position="135"/>
    </location>
</feature>
<feature type="signal peptide" evidence="3">
    <location>
        <begin position="1"/>
        <end position="22"/>
    </location>
</feature>
<protein>
    <recommendedName>
        <fullName evidence="7">Secreted protein</fullName>
    </recommendedName>
</protein>
<evidence type="ECO:0000256" key="3">
    <source>
        <dbReference type="SAM" id="SignalP"/>
    </source>
</evidence>
<feature type="transmembrane region" description="Helical" evidence="2">
    <location>
        <begin position="89"/>
        <end position="109"/>
    </location>
</feature>
<dbReference type="VEuPathDB" id="VectorBase:ADAC001823"/>